<dbReference type="PANTHER" id="PTHR11067:SF9">
    <property type="entry name" value="INOSINE TRIPHOSPHATE PYROPHOSPHATASE"/>
    <property type="match status" value="1"/>
</dbReference>
<feature type="region of interest" description="Disordered" evidence="3">
    <location>
        <begin position="1"/>
        <end position="55"/>
    </location>
</feature>
<dbReference type="Proteomes" id="UP000472266">
    <property type="component" value="Chromosome 9"/>
</dbReference>
<dbReference type="Ensembl" id="ENSSHBT00005013831.1">
    <property type="protein sequence ID" value="ENSSHBP00005011486.1"/>
    <property type="gene ID" value="ENSSHBG00005010008.1"/>
</dbReference>
<feature type="region of interest" description="Disordered" evidence="3">
    <location>
        <begin position="204"/>
        <end position="224"/>
    </location>
</feature>
<organism evidence="4 5">
    <name type="scientific">Strigops habroptila</name>
    <name type="common">Kakapo</name>
    <dbReference type="NCBI Taxonomy" id="2489341"/>
    <lineage>
        <taxon>Eukaryota</taxon>
        <taxon>Metazoa</taxon>
        <taxon>Chordata</taxon>
        <taxon>Craniata</taxon>
        <taxon>Vertebrata</taxon>
        <taxon>Euteleostomi</taxon>
        <taxon>Archelosauria</taxon>
        <taxon>Archosauria</taxon>
        <taxon>Dinosauria</taxon>
        <taxon>Saurischia</taxon>
        <taxon>Theropoda</taxon>
        <taxon>Coelurosauria</taxon>
        <taxon>Aves</taxon>
        <taxon>Neognathae</taxon>
        <taxon>Neoaves</taxon>
        <taxon>Telluraves</taxon>
        <taxon>Australaves</taxon>
        <taxon>Psittaciformes</taxon>
        <taxon>Psittacidae</taxon>
        <taxon>Strigops</taxon>
    </lineage>
</organism>
<dbReference type="Gene3D" id="3.90.950.10">
    <property type="match status" value="1"/>
</dbReference>
<dbReference type="GO" id="GO:0009143">
    <property type="term" value="P:nucleoside triphosphate catabolic process"/>
    <property type="evidence" value="ECO:0007669"/>
    <property type="project" value="InterPro"/>
</dbReference>
<reference evidence="4 5" key="1">
    <citation type="submission" date="2019-11" db="EMBL/GenBank/DDBJ databases">
        <title>Strigops habroptila (kakapo) genome, bStrHab1, primary haplotype, v2.</title>
        <authorList>
            <person name="Jarvis E.D."/>
            <person name="Howard J."/>
            <person name="Rhie A."/>
            <person name="Phillippy A."/>
            <person name="Korlach J."/>
            <person name="Digby A."/>
            <person name="Iorns D."/>
            <person name="Eason D."/>
            <person name="Robertson B."/>
            <person name="Raemaekers T."/>
            <person name="Howe K."/>
            <person name="Lewin H."/>
            <person name="Damas J."/>
            <person name="Hastie A."/>
            <person name="Tracey A."/>
            <person name="Chow W."/>
            <person name="Fedrigo O."/>
        </authorList>
    </citation>
    <scope>NUCLEOTIDE SEQUENCE [LARGE SCALE GENOMIC DNA]</scope>
</reference>
<reference evidence="4" key="2">
    <citation type="submission" date="2025-08" db="UniProtKB">
        <authorList>
            <consortium name="Ensembl"/>
        </authorList>
    </citation>
    <scope>IDENTIFICATION</scope>
</reference>
<keyword evidence="2" id="KW-0378">Hydrolase</keyword>
<dbReference type="GeneTree" id="ENSGT00390000015399"/>
<protein>
    <submittedName>
        <fullName evidence="4">Inosine triphosphatase</fullName>
    </submittedName>
</protein>
<dbReference type="GO" id="GO:0005737">
    <property type="term" value="C:cytoplasm"/>
    <property type="evidence" value="ECO:0007669"/>
    <property type="project" value="TreeGrafter"/>
</dbReference>
<evidence type="ECO:0000313" key="5">
    <source>
        <dbReference type="Proteomes" id="UP000472266"/>
    </source>
</evidence>
<keyword evidence="5" id="KW-1185">Reference proteome</keyword>
<name>A0A672U976_STRHB</name>
<evidence type="ECO:0000256" key="2">
    <source>
        <dbReference type="ARBA" id="ARBA00022801"/>
    </source>
</evidence>
<dbReference type="InterPro" id="IPR002637">
    <property type="entry name" value="RdgB/HAM1"/>
</dbReference>
<proteinExistence type="inferred from homology"/>
<dbReference type="Pfam" id="PF01725">
    <property type="entry name" value="Ham1p_like"/>
    <property type="match status" value="1"/>
</dbReference>
<dbReference type="AlphaFoldDB" id="A0A672U976"/>
<gene>
    <name evidence="4" type="primary">ITPA</name>
</gene>
<dbReference type="InParanoid" id="A0A672U976"/>
<dbReference type="GO" id="GO:0047429">
    <property type="term" value="F:nucleoside triphosphate diphosphatase activity"/>
    <property type="evidence" value="ECO:0007669"/>
    <property type="project" value="InterPro"/>
</dbReference>
<feature type="compositionally biased region" description="Low complexity" evidence="3">
    <location>
        <begin position="206"/>
        <end position="224"/>
    </location>
</feature>
<accession>A0A672U976</accession>
<evidence type="ECO:0000313" key="4">
    <source>
        <dbReference type="Ensembl" id="ENSSHBP00005011486.1"/>
    </source>
</evidence>
<dbReference type="PANTHER" id="PTHR11067">
    <property type="entry name" value="INOSINE TRIPHOSPHATE PYROPHOSPHATASE/HAM1 PROTEIN"/>
    <property type="match status" value="1"/>
</dbReference>
<evidence type="ECO:0000256" key="1">
    <source>
        <dbReference type="ARBA" id="ARBA00008023"/>
    </source>
</evidence>
<dbReference type="InterPro" id="IPR029001">
    <property type="entry name" value="ITPase-like_fam"/>
</dbReference>
<evidence type="ECO:0000256" key="3">
    <source>
        <dbReference type="SAM" id="MobiDB-lite"/>
    </source>
</evidence>
<reference evidence="4" key="3">
    <citation type="submission" date="2025-09" db="UniProtKB">
        <authorList>
            <consortium name="Ensembl"/>
        </authorList>
    </citation>
    <scope>IDENTIFICATION</scope>
</reference>
<sequence>TTAELGARSAGRFPQLRVITPQGAQGGGSSRRGCQSWGSKQGGSEGTAGTRLRRPLAVRVPPAGPASTAPLARLRAHRRVASARPRRTGRSEAFPIGWACRGTVLIGQSAGADWPLGAEARRGARMAAPVRRSVVFVTGNAKKLEEVTQILGDSFPYTLVAKKIDLPEYQGEPDEISVQKCREAARQVARFLLSRRSGRWWGCGGTPAPAGREAAGGTRAAGTA</sequence>
<comment type="similarity">
    <text evidence="1">Belongs to the HAM1 NTPase family.</text>
</comment>
<dbReference type="SUPFAM" id="SSF52972">
    <property type="entry name" value="ITPase-like"/>
    <property type="match status" value="1"/>
</dbReference>